<accession>A0ACB8IE63</accession>
<protein>
    <submittedName>
        <fullName evidence="1">Caspase-6 protein</fullName>
    </submittedName>
</protein>
<keyword evidence="2" id="KW-1185">Reference proteome</keyword>
<reference evidence="2" key="1">
    <citation type="journal article" date="2023" name="Hortic. Res.">
        <title>A chromosome-level phased genome enabling allele-level studies in sweet orange: a case study on citrus Huanglongbing tolerance.</title>
        <authorList>
            <person name="Wu B."/>
            <person name="Yu Q."/>
            <person name="Deng Z."/>
            <person name="Duan Y."/>
            <person name="Luo F."/>
            <person name="Gmitter F. Jr."/>
        </authorList>
    </citation>
    <scope>NUCLEOTIDE SEQUENCE [LARGE SCALE GENOMIC DNA]</scope>
    <source>
        <strain evidence="2">cv. Valencia</strain>
    </source>
</reference>
<organism evidence="1 2">
    <name type="scientific">Citrus sinensis</name>
    <name type="common">Sweet orange</name>
    <name type="synonym">Citrus aurantium var. sinensis</name>
    <dbReference type="NCBI Taxonomy" id="2711"/>
    <lineage>
        <taxon>Eukaryota</taxon>
        <taxon>Viridiplantae</taxon>
        <taxon>Streptophyta</taxon>
        <taxon>Embryophyta</taxon>
        <taxon>Tracheophyta</taxon>
        <taxon>Spermatophyta</taxon>
        <taxon>Magnoliopsida</taxon>
        <taxon>eudicotyledons</taxon>
        <taxon>Gunneridae</taxon>
        <taxon>Pentapetalae</taxon>
        <taxon>rosids</taxon>
        <taxon>malvids</taxon>
        <taxon>Sapindales</taxon>
        <taxon>Rutaceae</taxon>
        <taxon>Aurantioideae</taxon>
        <taxon>Citrus</taxon>
    </lineage>
</organism>
<comment type="caution">
    <text evidence="1">The sequence shown here is derived from an EMBL/GenBank/DDBJ whole genome shotgun (WGS) entry which is preliminary data.</text>
</comment>
<evidence type="ECO:0000313" key="2">
    <source>
        <dbReference type="Proteomes" id="UP000829398"/>
    </source>
</evidence>
<sequence length="146" mass="15817">MAWRSAGSLSRSLSRVSSLRSPPAIPRIRPPQAAPRLPSRRFSSVAPRNLGELGCTASFLPFHVLAAAGSFPSLSVNPRAFSELSHVAHNPEAKGRFDHGKIEYSTARDVLLLTGAISTLAASHWNIETEDEGCCHRLVMPHDPLD</sequence>
<gene>
    <name evidence="1" type="ORF">KPL71_022708</name>
</gene>
<proteinExistence type="predicted"/>
<dbReference type="EMBL" id="CM039177">
    <property type="protein sequence ID" value="KAH9695288.1"/>
    <property type="molecule type" value="Genomic_DNA"/>
</dbReference>
<dbReference type="Proteomes" id="UP000829398">
    <property type="component" value="Chromosome 8"/>
</dbReference>
<evidence type="ECO:0000313" key="1">
    <source>
        <dbReference type="EMBL" id="KAH9695288.1"/>
    </source>
</evidence>
<name>A0ACB8IE63_CITSI</name>